<dbReference type="EMBL" id="SOSA01000629">
    <property type="protein sequence ID" value="THC89610.1"/>
    <property type="molecule type" value="Genomic_DNA"/>
</dbReference>
<keyword evidence="2" id="KW-1185">Reference proteome</keyword>
<protein>
    <submittedName>
        <fullName evidence="1">Uncharacterized protein</fullName>
    </submittedName>
</protein>
<evidence type="ECO:0000313" key="1">
    <source>
        <dbReference type="EMBL" id="THC89610.1"/>
    </source>
</evidence>
<accession>A0A4S3J449</accession>
<dbReference type="VEuPathDB" id="FungiDB:EYZ11_010942"/>
<comment type="caution">
    <text evidence="1">The sequence shown here is derived from an EMBL/GenBank/DDBJ whole genome shotgun (WGS) entry which is preliminary data.</text>
</comment>
<dbReference type="Proteomes" id="UP000308092">
    <property type="component" value="Unassembled WGS sequence"/>
</dbReference>
<proteinExistence type="predicted"/>
<sequence>MSAMFPRLLPQLRMHV</sequence>
<dbReference type="AlphaFoldDB" id="A0A4S3J449"/>
<name>A0A4S3J449_9EURO</name>
<evidence type="ECO:0000313" key="2">
    <source>
        <dbReference type="Proteomes" id="UP000308092"/>
    </source>
</evidence>
<organism evidence="1 2">
    <name type="scientific">Aspergillus tanneri</name>
    <dbReference type="NCBI Taxonomy" id="1220188"/>
    <lineage>
        <taxon>Eukaryota</taxon>
        <taxon>Fungi</taxon>
        <taxon>Dikarya</taxon>
        <taxon>Ascomycota</taxon>
        <taxon>Pezizomycotina</taxon>
        <taxon>Eurotiomycetes</taxon>
        <taxon>Eurotiomycetidae</taxon>
        <taxon>Eurotiales</taxon>
        <taxon>Aspergillaceae</taxon>
        <taxon>Aspergillus</taxon>
        <taxon>Aspergillus subgen. Circumdati</taxon>
    </lineage>
</organism>
<reference evidence="1 2" key="1">
    <citation type="submission" date="2019-03" db="EMBL/GenBank/DDBJ databases">
        <title>The genome sequence of a newly discovered highly antifungal drug resistant Aspergillus species, Aspergillus tanneri NIH 1004.</title>
        <authorList>
            <person name="Mounaud S."/>
            <person name="Singh I."/>
            <person name="Joardar V."/>
            <person name="Pakala S."/>
            <person name="Pakala S."/>
            <person name="Venepally P."/>
            <person name="Hoover J."/>
            <person name="Nierman W."/>
            <person name="Chung J."/>
            <person name="Losada L."/>
        </authorList>
    </citation>
    <scope>NUCLEOTIDE SEQUENCE [LARGE SCALE GENOMIC DNA]</scope>
    <source>
        <strain evidence="1 2">NIH1004</strain>
    </source>
</reference>
<gene>
    <name evidence="1" type="ORF">EYZ11_010942</name>
</gene>